<sequence>MTGIIERYKSQDTWKTDPIFEEKSLEHIEDVMENGGKLDKRVDFDNYIDNSFAETAVNTVK</sequence>
<organism evidence="1">
    <name type="scientific">bioreactor metagenome</name>
    <dbReference type="NCBI Taxonomy" id="1076179"/>
    <lineage>
        <taxon>unclassified sequences</taxon>
        <taxon>metagenomes</taxon>
        <taxon>ecological metagenomes</taxon>
    </lineage>
</organism>
<dbReference type="EMBL" id="VSSQ01020222">
    <property type="protein sequence ID" value="MPM64909.1"/>
    <property type="molecule type" value="Genomic_DNA"/>
</dbReference>
<accession>A0A645BHF8</accession>
<comment type="caution">
    <text evidence="1">The sequence shown here is derived from an EMBL/GenBank/DDBJ whole genome shotgun (WGS) entry which is preliminary data.</text>
</comment>
<protein>
    <recommendedName>
        <fullName evidence="2">SsuA/THI5-like domain-containing protein</fullName>
    </recommendedName>
</protein>
<proteinExistence type="predicted"/>
<dbReference type="AlphaFoldDB" id="A0A645BHF8"/>
<gene>
    <name evidence="1" type="ORF">SDC9_111800</name>
</gene>
<dbReference type="Gene3D" id="3.40.190.10">
    <property type="entry name" value="Periplasmic binding protein-like II"/>
    <property type="match status" value="1"/>
</dbReference>
<name>A0A645BHF8_9ZZZZ</name>
<reference evidence="1" key="1">
    <citation type="submission" date="2019-08" db="EMBL/GenBank/DDBJ databases">
        <authorList>
            <person name="Kucharzyk K."/>
            <person name="Murdoch R.W."/>
            <person name="Higgins S."/>
            <person name="Loffler F."/>
        </authorList>
    </citation>
    <scope>NUCLEOTIDE SEQUENCE</scope>
</reference>
<evidence type="ECO:0000313" key="1">
    <source>
        <dbReference type="EMBL" id="MPM64909.1"/>
    </source>
</evidence>
<evidence type="ECO:0008006" key="2">
    <source>
        <dbReference type="Google" id="ProtNLM"/>
    </source>
</evidence>